<dbReference type="PROSITE" id="PS50110">
    <property type="entry name" value="RESPONSE_REGULATORY"/>
    <property type="match status" value="1"/>
</dbReference>
<dbReference type="PANTHER" id="PTHR44520">
    <property type="entry name" value="RESPONSE REGULATOR RCP1-RELATED"/>
    <property type="match status" value="1"/>
</dbReference>
<dbReference type="InterPro" id="IPR001789">
    <property type="entry name" value="Sig_transdc_resp-reg_receiver"/>
</dbReference>
<dbReference type="InterPro" id="IPR011006">
    <property type="entry name" value="CheY-like_superfamily"/>
</dbReference>
<name>B9XKQ7_PEDPL</name>
<dbReference type="GO" id="GO:0000160">
    <property type="term" value="P:phosphorelay signal transduction system"/>
    <property type="evidence" value="ECO:0007669"/>
    <property type="project" value="InterPro"/>
</dbReference>
<dbReference type="SUPFAM" id="SSF52172">
    <property type="entry name" value="CheY-like"/>
    <property type="match status" value="1"/>
</dbReference>
<accession>B9XKQ7</accession>
<evidence type="ECO:0000313" key="3">
    <source>
        <dbReference type="EMBL" id="EEF59550.1"/>
    </source>
</evidence>
<feature type="domain" description="Response regulatory" evidence="2">
    <location>
        <begin position="6"/>
        <end position="134"/>
    </location>
</feature>
<keyword evidence="1" id="KW-0597">Phosphoprotein</keyword>
<dbReference type="AlphaFoldDB" id="B9XKQ7"/>
<dbReference type="Gene3D" id="3.40.50.2300">
    <property type="match status" value="1"/>
</dbReference>
<evidence type="ECO:0000313" key="4">
    <source>
        <dbReference type="Proteomes" id="UP000003688"/>
    </source>
</evidence>
<proteinExistence type="predicted"/>
<dbReference type="EMBL" id="ABOX02000026">
    <property type="protein sequence ID" value="EEF59550.1"/>
    <property type="molecule type" value="Genomic_DNA"/>
</dbReference>
<keyword evidence="4" id="KW-1185">Reference proteome</keyword>
<feature type="modified residue" description="4-aspartylphosphate" evidence="1">
    <location>
        <position position="67"/>
    </location>
</feature>
<dbReference type="STRING" id="320771.Cflav_PD2457"/>
<dbReference type="PANTHER" id="PTHR44520:SF1">
    <property type="entry name" value="TWO-COMPONENT SYSTEM REGULATORY PROTEIN"/>
    <property type="match status" value="1"/>
</dbReference>
<dbReference type="SMART" id="SM00448">
    <property type="entry name" value="REC"/>
    <property type="match status" value="1"/>
</dbReference>
<comment type="caution">
    <text evidence="3">The sequence shown here is derived from an EMBL/GenBank/DDBJ whole genome shotgun (WGS) entry which is preliminary data.</text>
</comment>
<evidence type="ECO:0000259" key="2">
    <source>
        <dbReference type="PROSITE" id="PS50110"/>
    </source>
</evidence>
<gene>
    <name evidence="3" type="ORF">Cflav_PD2457</name>
</gene>
<dbReference type="CDD" id="cd17557">
    <property type="entry name" value="REC_Rcp-like"/>
    <property type="match status" value="1"/>
</dbReference>
<evidence type="ECO:0000256" key="1">
    <source>
        <dbReference type="PROSITE-ProRule" id="PRU00169"/>
    </source>
</evidence>
<dbReference type="Pfam" id="PF00072">
    <property type="entry name" value="Response_reg"/>
    <property type="match status" value="1"/>
</dbReference>
<dbReference type="InterPro" id="IPR052893">
    <property type="entry name" value="TCS_response_regulator"/>
</dbReference>
<protein>
    <submittedName>
        <fullName evidence="3">Response regulator receiver protein</fullName>
    </submittedName>
</protein>
<sequence>MLENSTILLVEDDENDVFFFKRAFLLSGLSNPLQVAENGENAIAYLSGAEAYADREKFPIPMLIVMDIKMPRINGFEVLEWLRNRPELKHIPVVMLSSSSTESDKERARELGAAAYVSKPMEAKELQRINRIIVEYWDLMSKQR</sequence>
<dbReference type="Proteomes" id="UP000003688">
    <property type="component" value="Unassembled WGS sequence"/>
</dbReference>
<dbReference type="RefSeq" id="WP_007416393.1">
    <property type="nucleotide sequence ID" value="NZ_ABOX02000026.1"/>
</dbReference>
<reference evidence="3 4" key="1">
    <citation type="journal article" date="2011" name="J. Bacteriol.">
        <title>Genome sequence of 'Pedosphaera parvula' Ellin514, an aerobic Verrucomicrobial isolate from pasture soil.</title>
        <authorList>
            <person name="Kant R."/>
            <person name="van Passel M.W."/>
            <person name="Sangwan P."/>
            <person name="Palva A."/>
            <person name="Lucas S."/>
            <person name="Copeland A."/>
            <person name="Lapidus A."/>
            <person name="Glavina Del Rio T."/>
            <person name="Dalin E."/>
            <person name="Tice H."/>
            <person name="Bruce D."/>
            <person name="Goodwin L."/>
            <person name="Pitluck S."/>
            <person name="Chertkov O."/>
            <person name="Larimer F.W."/>
            <person name="Land M.L."/>
            <person name="Hauser L."/>
            <person name="Brettin T.S."/>
            <person name="Detter J.C."/>
            <person name="Han S."/>
            <person name="de Vos W.M."/>
            <person name="Janssen P.H."/>
            <person name="Smidt H."/>
        </authorList>
    </citation>
    <scope>NUCLEOTIDE SEQUENCE [LARGE SCALE GENOMIC DNA]</scope>
    <source>
        <strain evidence="3 4">Ellin514</strain>
    </source>
</reference>
<organism evidence="3 4">
    <name type="scientific">Pedosphaera parvula (strain Ellin514)</name>
    <dbReference type="NCBI Taxonomy" id="320771"/>
    <lineage>
        <taxon>Bacteria</taxon>
        <taxon>Pseudomonadati</taxon>
        <taxon>Verrucomicrobiota</taxon>
        <taxon>Pedosphaerae</taxon>
        <taxon>Pedosphaerales</taxon>
        <taxon>Pedosphaeraceae</taxon>
        <taxon>Pedosphaera</taxon>
    </lineage>
</organism>
<dbReference type="OrthoDB" id="195863at2"/>